<comment type="caution">
    <text evidence="3">The sequence shown here is derived from an EMBL/GenBank/DDBJ whole genome shotgun (WGS) entry which is preliminary data.</text>
</comment>
<dbReference type="Proteomes" id="UP000193648">
    <property type="component" value="Unassembled WGS sequence"/>
</dbReference>
<dbReference type="RefSeq" id="XP_021881830.1">
    <property type="nucleotide sequence ID" value="XM_022028750.1"/>
</dbReference>
<evidence type="ECO:0000256" key="2">
    <source>
        <dbReference type="SAM" id="Phobius"/>
    </source>
</evidence>
<sequence length="241" mass="24831">MPSRPPIITTTSSSSSLLSSPSFSTISTTSISIMTTKKTISIRSTITLACIALLSVTFASTFANASPVDNRKHLLDAHKNLSSPKNSVDIPAFKISDPNSVLASAPQQAIHSQNKELHQHEDIDTILSDFLDLKDNDKKDGSNSKDVLSKTPNILPSVVVQTHPLIKRKGSSGGRGGGGRSGGGRGGSSDSSKPKTGVVAGVHTGARGGSGSGSSAAPIQKVSTSLATILIVISVFTSILC</sequence>
<dbReference type="AlphaFoldDB" id="A0A1Y2GTB7"/>
<dbReference type="InParanoid" id="A0A1Y2GTB7"/>
<feature type="compositionally biased region" description="Gly residues" evidence="1">
    <location>
        <begin position="171"/>
        <end position="187"/>
    </location>
</feature>
<keyword evidence="2" id="KW-1133">Transmembrane helix</keyword>
<accession>A0A1Y2GTB7</accession>
<dbReference type="GeneID" id="33570593"/>
<proteinExistence type="predicted"/>
<keyword evidence="2" id="KW-0472">Membrane</keyword>
<keyword evidence="2" id="KW-0812">Transmembrane</keyword>
<feature type="region of interest" description="Disordered" evidence="1">
    <location>
        <begin position="161"/>
        <end position="217"/>
    </location>
</feature>
<protein>
    <submittedName>
        <fullName evidence="3">Uncharacterized protein</fullName>
    </submittedName>
</protein>
<evidence type="ECO:0000313" key="4">
    <source>
        <dbReference type="Proteomes" id="UP000193648"/>
    </source>
</evidence>
<keyword evidence="4" id="KW-1185">Reference proteome</keyword>
<evidence type="ECO:0000313" key="3">
    <source>
        <dbReference type="EMBL" id="ORZ17443.1"/>
    </source>
</evidence>
<organism evidence="3 4">
    <name type="scientific">Lobosporangium transversale</name>
    <dbReference type="NCBI Taxonomy" id="64571"/>
    <lineage>
        <taxon>Eukaryota</taxon>
        <taxon>Fungi</taxon>
        <taxon>Fungi incertae sedis</taxon>
        <taxon>Mucoromycota</taxon>
        <taxon>Mortierellomycotina</taxon>
        <taxon>Mortierellomycetes</taxon>
        <taxon>Mortierellales</taxon>
        <taxon>Mortierellaceae</taxon>
        <taxon>Lobosporangium</taxon>
    </lineage>
</organism>
<feature type="transmembrane region" description="Helical" evidence="2">
    <location>
        <begin position="40"/>
        <end position="63"/>
    </location>
</feature>
<evidence type="ECO:0000256" key="1">
    <source>
        <dbReference type="SAM" id="MobiDB-lite"/>
    </source>
</evidence>
<dbReference type="EMBL" id="MCFF01000016">
    <property type="protein sequence ID" value="ORZ17443.1"/>
    <property type="molecule type" value="Genomic_DNA"/>
</dbReference>
<name>A0A1Y2GTB7_9FUNG</name>
<gene>
    <name evidence="3" type="ORF">BCR41DRAFT_395724</name>
</gene>
<reference evidence="3 4" key="1">
    <citation type="submission" date="2016-07" db="EMBL/GenBank/DDBJ databases">
        <title>Pervasive Adenine N6-methylation of Active Genes in Fungi.</title>
        <authorList>
            <consortium name="DOE Joint Genome Institute"/>
            <person name="Mondo S.J."/>
            <person name="Dannebaum R.O."/>
            <person name="Kuo R.C."/>
            <person name="Labutti K."/>
            <person name="Haridas S."/>
            <person name="Kuo A."/>
            <person name="Salamov A."/>
            <person name="Ahrendt S.R."/>
            <person name="Lipzen A."/>
            <person name="Sullivan W."/>
            <person name="Andreopoulos W.B."/>
            <person name="Clum A."/>
            <person name="Lindquist E."/>
            <person name="Daum C."/>
            <person name="Ramamoorthy G.K."/>
            <person name="Gryganskyi A."/>
            <person name="Culley D."/>
            <person name="Magnuson J.K."/>
            <person name="James T.Y."/>
            <person name="O'Malley M.A."/>
            <person name="Stajich J.E."/>
            <person name="Spatafora J.W."/>
            <person name="Visel A."/>
            <person name="Grigoriev I.V."/>
        </authorList>
    </citation>
    <scope>NUCLEOTIDE SEQUENCE [LARGE SCALE GENOMIC DNA]</scope>
    <source>
        <strain evidence="3 4">NRRL 3116</strain>
    </source>
</reference>